<evidence type="ECO:0000313" key="3">
    <source>
        <dbReference type="EMBL" id="MLU98979.1"/>
    </source>
</evidence>
<organism evidence="3">
    <name type="scientific">Salmonella enterica I</name>
    <dbReference type="NCBI Taxonomy" id="59201"/>
    <lineage>
        <taxon>Bacteria</taxon>
        <taxon>Pseudomonadati</taxon>
        <taxon>Pseudomonadota</taxon>
        <taxon>Gammaproteobacteria</taxon>
        <taxon>Enterobacterales</taxon>
        <taxon>Enterobacteriaceae</taxon>
        <taxon>Salmonella</taxon>
    </lineage>
</organism>
<dbReference type="EMBL" id="RVHM01000032">
    <property type="protein sequence ID" value="MLU98979.1"/>
    <property type="molecule type" value="Genomic_DNA"/>
</dbReference>
<dbReference type="InterPro" id="IPR008258">
    <property type="entry name" value="Transglycosylase_SLT_dom_1"/>
</dbReference>
<feature type="region of interest" description="Disordered" evidence="1">
    <location>
        <begin position="174"/>
        <end position="241"/>
    </location>
</feature>
<evidence type="ECO:0000256" key="1">
    <source>
        <dbReference type="SAM" id="MobiDB-lite"/>
    </source>
</evidence>
<feature type="domain" description="Transglycosylase SLT" evidence="2">
    <location>
        <begin position="22"/>
        <end position="153"/>
    </location>
</feature>
<evidence type="ECO:0000259" key="2">
    <source>
        <dbReference type="Pfam" id="PF01464"/>
    </source>
</evidence>
<gene>
    <name evidence="3" type="ORF">DRU74_19995</name>
</gene>
<comment type="caution">
    <text evidence="3">The sequence shown here is derived from an EMBL/GenBank/DDBJ whole genome shotgun (WGS) entry which is preliminary data.</text>
</comment>
<dbReference type="Proteomes" id="UP000885374">
    <property type="component" value="Unassembled WGS sequence"/>
</dbReference>
<feature type="compositionally biased region" description="Pro residues" evidence="1">
    <location>
        <begin position="213"/>
        <end position="224"/>
    </location>
</feature>
<name>A0A3R0XDM5_SALET</name>
<feature type="compositionally biased region" description="Polar residues" evidence="1">
    <location>
        <begin position="187"/>
        <end position="197"/>
    </location>
</feature>
<dbReference type="Gene3D" id="1.10.530.10">
    <property type="match status" value="1"/>
</dbReference>
<dbReference type="AlphaFoldDB" id="A0A3R0XDM5"/>
<reference evidence="3" key="1">
    <citation type="submission" date="2018-07" db="EMBL/GenBank/DDBJ databases">
        <authorList>
            <person name="Ashton P.M."/>
            <person name="Dallman T."/>
            <person name="Nair S."/>
            <person name="De Pinna E."/>
            <person name="Peters T."/>
            <person name="Grant K."/>
        </authorList>
    </citation>
    <scope>NUCLEOTIDE SEQUENCE [LARGE SCALE GENOMIC DNA]</scope>
    <source>
        <strain evidence="3">157339</strain>
    </source>
</reference>
<dbReference type="Pfam" id="PF01464">
    <property type="entry name" value="SLT"/>
    <property type="match status" value="1"/>
</dbReference>
<feature type="compositionally biased region" description="Basic and acidic residues" evidence="1">
    <location>
        <begin position="174"/>
        <end position="186"/>
    </location>
</feature>
<proteinExistence type="predicted"/>
<dbReference type="CDD" id="cd16892">
    <property type="entry name" value="LT_VirB1-like"/>
    <property type="match status" value="1"/>
</dbReference>
<accession>A0A3R0XDM5</accession>
<dbReference type="InterPro" id="IPR023346">
    <property type="entry name" value="Lysozyme-like_dom_sf"/>
</dbReference>
<sequence>MSLVRKEINMSVMTTGSFLALAIQCAPNVHPDTSLDVVRVESGMNPYAIAEIIPRSERKSGQRGFISYLPKSKQEALKIVSEIEKRKHRYSVGLMQITSTNFKKLNVTADDLFSPCENLKAYEKIITDCWLRGGTLKRALSCYYSGNFSTGQKSEPELDNTSYVQRIGYAPPDKKYVVPGTKDDQHQGNSLPVQTYERQPPSFESWDVLREYPLPPSGTLPPTPQSEKIKDDVNEQADGSV</sequence>
<dbReference type="SUPFAM" id="SSF53955">
    <property type="entry name" value="Lysozyme-like"/>
    <property type="match status" value="1"/>
</dbReference>
<protein>
    <submittedName>
        <fullName evidence="3">Transglycosylase</fullName>
    </submittedName>
</protein>